<keyword evidence="2" id="KW-0408">Iron</keyword>
<keyword evidence="2" id="KW-0479">Metal-binding</keyword>
<dbReference type="OrthoDB" id="9782337at2"/>
<keyword evidence="3" id="KW-0677">Repeat</keyword>
<dbReference type="EMBL" id="QPMM01000008">
    <property type="protein sequence ID" value="RFS21448.1"/>
    <property type="molecule type" value="Genomic_DNA"/>
</dbReference>
<dbReference type="PANTHER" id="PTHR47153:SF2">
    <property type="entry name" value="LACTATE UTILIZATION PROTEIN B"/>
    <property type="match status" value="1"/>
</dbReference>
<gene>
    <name evidence="7" type="ORF">DVR12_15730</name>
</gene>
<evidence type="ECO:0000259" key="5">
    <source>
        <dbReference type="Pfam" id="PF02589"/>
    </source>
</evidence>
<evidence type="ECO:0000259" key="6">
    <source>
        <dbReference type="Pfam" id="PF13183"/>
    </source>
</evidence>
<evidence type="ECO:0000313" key="8">
    <source>
        <dbReference type="Proteomes" id="UP000260644"/>
    </source>
</evidence>
<evidence type="ECO:0000256" key="1">
    <source>
        <dbReference type="ARBA" id="ARBA00022448"/>
    </source>
</evidence>
<keyword evidence="8" id="KW-1185">Reference proteome</keyword>
<evidence type="ECO:0000256" key="3">
    <source>
        <dbReference type="ARBA" id="ARBA00022737"/>
    </source>
</evidence>
<dbReference type="SUPFAM" id="SSF46548">
    <property type="entry name" value="alpha-helical ferredoxin"/>
    <property type="match status" value="1"/>
</dbReference>
<dbReference type="PANTHER" id="PTHR47153">
    <property type="entry name" value="LACTATE UTILIZATION PROTEIN B"/>
    <property type="match status" value="1"/>
</dbReference>
<evidence type="ECO:0000256" key="2">
    <source>
        <dbReference type="ARBA" id="ARBA00022485"/>
    </source>
</evidence>
<dbReference type="InterPro" id="IPR017896">
    <property type="entry name" value="4Fe4S_Fe-S-bd"/>
</dbReference>
<dbReference type="InterPro" id="IPR037171">
    <property type="entry name" value="NagB/RpiA_transferase-like"/>
</dbReference>
<protein>
    <submittedName>
        <fullName evidence="7">Lactate utilization protein</fullName>
    </submittedName>
</protein>
<keyword evidence="2" id="KW-0411">Iron-sulfur</keyword>
<feature type="domain" description="LUD" evidence="5">
    <location>
        <begin position="78"/>
        <end position="185"/>
    </location>
</feature>
<dbReference type="InterPro" id="IPR024185">
    <property type="entry name" value="FTHF_cligase-like_sf"/>
</dbReference>
<evidence type="ECO:0000256" key="4">
    <source>
        <dbReference type="ARBA" id="ARBA00022982"/>
    </source>
</evidence>
<dbReference type="Pfam" id="PF02589">
    <property type="entry name" value="LUD_dom"/>
    <property type="match status" value="1"/>
</dbReference>
<keyword evidence="4" id="KW-0249">Electron transport</keyword>
<dbReference type="InterPro" id="IPR004452">
    <property type="entry name" value="LutB/LldF"/>
</dbReference>
<dbReference type="GO" id="GO:0006089">
    <property type="term" value="P:lactate metabolic process"/>
    <property type="evidence" value="ECO:0007669"/>
    <property type="project" value="InterPro"/>
</dbReference>
<dbReference type="Gene3D" id="1.10.1060.10">
    <property type="entry name" value="Alpha-helical ferredoxin"/>
    <property type="match status" value="1"/>
</dbReference>
<comment type="caution">
    <text evidence="7">The sequence shown here is derived from an EMBL/GenBank/DDBJ whole genome shotgun (WGS) entry which is preliminary data.</text>
</comment>
<sequence length="365" mass="40634">MANEGDQLHSAAENFKSFEYIIGPAGSCVKYIKMLLDAIPQTNEVAQVQPRTNELIEFLHDILKVESFPWKNIGTDPNNYDPHYLNEAMRENARKKFLSADAGMTGVNFALAETGTFVVCPNEGNAGIGASVPPLHIVSMGIEKLIPEVTDLSIFISLLSRSALGTLATRYTSHFTGPRPGSEMHIIITDNGRSRRLRLNDFWHSLKGIRCGACMNTYPVYRRSGGLAYGATNSGPIGVIPDPTFDESKYSELPYHSTCGSCTDVCPVKIDISDQILKWRKVMAEKKYLPISRRLAFGTIGKVFEHPGLFRSAETATGSALRFTPHFLLYNRALNPGGRHRELPSFAKQTFRERYLQYKAKDHGQ</sequence>
<dbReference type="InterPro" id="IPR009051">
    <property type="entry name" value="Helical_ferredxn"/>
</dbReference>
<dbReference type="InterPro" id="IPR003741">
    <property type="entry name" value="LUD_dom"/>
</dbReference>
<dbReference type="Gene3D" id="3.40.50.10420">
    <property type="entry name" value="NagB/RpiA/CoA transferase-like"/>
    <property type="match status" value="1"/>
</dbReference>
<evidence type="ECO:0000313" key="7">
    <source>
        <dbReference type="EMBL" id="RFS21448.1"/>
    </source>
</evidence>
<organism evidence="7 8">
    <name type="scientific">Chitinophaga silvatica</name>
    <dbReference type="NCBI Taxonomy" id="2282649"/>
    <lineage>
        <taxon>Bacteria</taxon>
        <taxon>Pseudomonadati</taxon>
        <taxon>Bacteroidota</taxon>
        <taxon>Chitinophagia</taxon>
        <taxon>Chitinophagales</taxon>
        <taxon>Chitinophagaceae</taxon>
        <taxon>Chitinophaga</taxon>
    </lineage>
</organism>
<dbReference type="SUPFAM" id="SSF100950">
    <property type="entry name" value="NagB/RpiA/CoA transferase-like"/>
    <property type="match status" value="1"/>
</dbReference>
<keyword evidence="2" id="KW-0004">4Fe-4S</keyword>
<proteinExistence type="predicted"/>
<reference evidence="7 8" key="1">
    <citation type="submission" date="2018-07" db="EMBL/GenBank/DDBJ databases">
        <title>Chitinophaga K2CV101002-2 sp. nov., isolated from a monsoon evergreen broad-leaved forest soil.</title>
        <authorList>
            <person name="Lv Y."/>
        </authorList>
    </citation>
    <scope>NUCLEOTIDE SEQUENCE [LARGE SCALE GENOMIC DNA]</scope>
    <source>
        <strain evidence="7 8">GDMCC 1.1288</strain>
    </source>
</reference>
<dbReference type="GO" id="GO:0051539">
    <property type="term" value="F:4 iron, 4 sulfur cluster binding"/>
    <property type="evidence" value="ECO:0007669"/>
    <property type="project" value="UniProtKB-KW"/>
</dbReference>
<dbReference type="Pfam" id="PF13183">
    <property type="entry name" value="Fer4_8"/>
    <property type="match status" value="1"/>
</dbReference>
<dbReference type="Proteomes" id="UP000260644">
    <property type="component" value="Unassembled WGS sequence"/>
</dbReference>
<feature type="domain" description="4Fe-4S ferredoxin-type" evidence="6">
    <location>
        <begin position="209"/>
        <end position="270"/>
    </location>
</feature>
<dbReference type="AlphaFoldDB" id="A0A3E1Y8F2"/>
<name>A0A3E1Y8F2_9BACT</name>
<keyword evidence="1" id="KW-0813">Transport</keyword>
<accession>A0A3E1Y8F2</accession>